<dbReference type="AlphaFoldDB" id="A0A4U8UII8"/>
<organism evidence="1 2">
    <name type="scientific">Steinernema carpocapsae</name>
    <name type="common">Entomopathogenic nematode</name>
    <dbReference type="NCBI Taxonomy" id="34508"/>
    <lineage>
        <taxon>Eukaryota</taxon>
        <taxon>Metazoa</taxon>
        <taxon>Ecdysozoa</taxon>
        <taxon>Nematoda</taxon>
        <taxon>Chromadorea</taxon>
        <taxon>Rhabditida</taxon>
        <taxon>Tylenchina</taxon>
        <taxon>Panagrolaimomorpha</taxon>
        <taxon>Strongyloidoidea</taxon>
        <taxon>Steinernematidae</taxon>
        <taxon>Steinernema</taxon>
    </lineage>
</organism>
<keyword evidence="2" id="KW-1185">Reference proteome</keyword>
<reference evidence="1 2" key="2">
    <citation type="journal article" date="2019" name="G3 (Bethesda)">
        <title>Hybrid Assembly of the Genome of the Entomopathogenic Nematode Steinernema carpocapsae Identifies the X-Chromosome.</title>
        <authorList>
            <person name="Serra L."/>
            <person name="Macchietto M."/>
            <person name="Macias-Munoz A."/>
            <person name="McGill C.J."/>
            <person name="Rodriguez I.M."/>
            <person name="Rodriguez B."/>
            <person name="Murad R."/>
            <person name="Mortazavi A."/>
        </authorList>
    </citation>
    <scope>NUCLEOTIDE SEQUENCE [LARGE SCALE GENOMIC DNA]</scope>
    <source>
        <strain evidence="1 2">ALL</strain>
    </source>
</reference>
<gene>
    <name evidence="1" type="ORF">L596_000591</name>
</gene>
<evidence type="ECO:0000313" key="1">
    <source>
        <dbReference type="EMBL" id="TMS32790.1"/>
    </source>
</evidence>
<accession>A0A4U8UII8</accession>
<proteinExistence type="predicted"/>
<protein>
    <submittedName>
        <fullName evidence="1">Uncharacterized protein</fullName>
    </submittedName>
</protein>
<dbReference type="Proteomes" id="UP000298663">
    <property type="component" value="Unassembled WGS sequence"/>
</dbReference>
<dbReference type="EMBL" id="AZBU02000001">
    <property type="protein sequence ID" value="TMS32790.1"/>
    <property type="molecule type" value="Genomic_DNA"/>
</dbReference>
<evidence type="ECO:0000313" key="2">
    <source>
        <dbReference type="Proteomes" id="UP000298663"/>
    </source>
</evidence>
<name>A0A4U8UII8_STECR</name>
<sequence length="198" mass="22315">MCVTKSKGGGLKPHDAQWEFATLSSLSLARYACACLYMTADITTKSLPVTADDEQKDVPDGNEVGRVWGTHNREILASSEPHTANPNLHILHCAGGGVTEVFYIIISSSVWWWRQRHVEDNLEIYLMITTTERRSISIMQATSDHHTLAFDVGVDSHEEVDHHSEALKKANVWRRRVRVYKAHLLAVISLRVTDKSRP</sequence>
<comment type="caution">
    <text evidence="1">The sequence shown here is derived from an EMBL/GenBank/DDBJ whole genome shotgun (WGS) entry which is preliminary data.</text>
</comment>
<reference evidence="1 2" key="1">
    <citation type="journal article" date="2015" name="Genome Biol.">
        <title>Comparative genomics of Steinernema reveals deeply conserved gene regulatory networks.</title>
        <authorList>
            <person name="Dillman A.R."/>
            <person name="Macchietto M."/>
            <person name="Porter C.F."/>
            <person name="Rogers A."/>
            <person name="Williams B."/>
            <person name="Antoshechkin I."/>
            <person name="Lee M.M."/>
            <person name="Goodwin Z."/>
            <person name="Lu X."/>
            <person name="Lewis E.E."/>
            <person name="Goodrich-Blair H."/>
            <person name="Stock S.P."/>
            <person name="Adams B.J."/>
            <person name="Sternberg P.W."/>
            <person name="Mortazavi A."/>
        </authorList>
    </citation>
    <scope>NUCLEOTIDE SEQUENCE [LARGE SCALE GENOMIC DNA]</scope>
    <source>
        <strain evidence="1 2">ALL</strain>
    </source>
</reference>